<reference evidence="2 3" key="1">
    <citation type="submission" date="2019-01" db="EMBL/GenBank/DDBJ databases">
        <authorList>
            <person name="Sayadi A."/>
        </authorList>
    </citation>
    <scope>NUCLEOTIDE SEQUENCE [LARGE SCALE GENOMIC DNA]</scope>
</reference>
<dbReference type="Proteomes" id="UP000410492">
    <property type="component" value="Unassembled WGS sequence"/>
</dbReference>
<dbReference type="Pfam" id="PF13613">
    <property type="entry name" value="HTH_Tnp_4"/>
    <property type="match status" value="1"/>
</dbReference>
<dbReference type="PANTHER" id="PTHR23080">
    <property type="entry name" value="THAP DOMAIN PROTEIN"/>
    <property type="match status" value="1"/>
</dbReference>
<evidence type="ECO:0000313" key="2">
    <source>
        <dbReference type="EMBL" id="VEN50488.1"/>
    </source>
</evidence>
<dbReference type="InterPro" id="IPR027805">
    <property type="entry name" value="Transposase_HTH_dom"/>
</dbReference>
<dbReference type="EMBL" id="CAACVG010008620">
    <property type="protein sequence ID" value="VEN50488.1"/>
    <property type="molecule type" value="Genomic_DNA"/>
</dbReference>
<organism evidence="2 3">
    <name type="scientific">Callosobruchus maculatus</name>
    <name type="common">Southern cowpea weevil</name>
    <name type="synonym">Pulse bruchid</name>
    <dbReference type="NCBI Taxonomy" id="64391"/>
    <lineage>
        <taxon>Eukaryota</taxon>
        <taxon>Metazoa</taxon>
        <taxon>Ecdysozoa</taxon>
        <taxon>Arthropoda</taxon>
        <taxon>Hexapoda</taxon>
        <taxon>Insecta</taxon>
        <taxon>Pterygota</taxon>
        <taxon>Neoptera</taxon>
        <taxon>Endopterygota</taxon>
        <taxon>Coleoptera</taxon>
        <taxon>Polyphaga</taxon>
        <taxon>Cucujiformia</taxon>
        <taxon>Chrysomeloidea</taxon>
        <taxon>Chrysomelidae</taxon>
        <taxon>Bruchinae</taxon>
        <taxon>Bruchini</taxon>
        <taxon>Callosobruchus</taxon>
    </lineage>
</organism>
<proteinExistence type="predicted"/>
<accession>A0A653CRF0</accession>
<evidence type="ECO:0000259" key="1">
    <source>
        <dbReference type="Pfam" id="PF13613"/>
    </source>
</evidence>
<keyword evidence="3" id="KW-1185">Reference proteome</keyword>
<gene>
    <name evidence="2" type="ORF">CALMAC_LOCUS11246</name>
</gene>
<dbReference type="AlphaFoldDB" id="A0A653CRF0"/>
<sequence length="121" mass="13668">MLETNAKLVQTDVTIDQLTTIAVELSNSQKMCRQLESRIISVDTLRADSTKLKYYTGLPSNPHFDMVMKLIEPHIPVTVNSALSDQILLTLIKLRLNSDFKYLAYKFGVSFTSASSYFKCV</sequence>
<dbReference type="OrthoDB" id="6756279at2759"/>
<protein>
    <recommendedName>
        <fullName evidence="1">Transposase Helix-turn-helix domain-containing protein</fullName>
    </recommendedName>
</protein>
<name>A0A653CRF0_CALMS</name>
<feature type="domain" description="Transposase Helix-turn-helix" evidence="1">
    <location>
        <begin position="83"/>
        <end position="119"/>
    </location>
</feature>
<feature type="non-terminal residue" evidence="2">
    <location>
        <position position="121"/>
    </location>
</feature>
<evidence type="ECO:0000313" key="3">
    <source>
        <dbReference type="Proteomes" id="UP000410492"/>
    </source>
</evidence>